<name>C6LKE6_9FIRM</name>
<evidence type="ECO:0000313" key="4">
    <source>
        <dbReference type="Proteomes" id="UP000005561"/>
    </source>
</evidence>
<feature type="transmembrane region" description="Helical" evidence="1">
    <location>
        <begin position="165"/>
        <end position="193"/>
    </location>
</feature>
<keyword evidence="1" id="KW-0472">Membrane</keyword>
<organism evidence="3 4">
    <name type="scientific">Marvinbryantia formatexigens DSM 14469</name>
    <dbReference type="NCBI Taxonomy" id="478749"/>
    <lineage>
        <taxon>Bacteria</taxon>
        <taxon>Bacillati</taxon>
        <taxon>Bacillota</taxon>
        <taxon>Clostridia</taxon>
        <taxon>Lachnospirales</taxon>
        <taxon>Lachnospiraceae</taxon>
        <taxon>Marvinbryantia</taxon>
    </lineage>
</organism>
<evidence type="ECO:0000256" key="2">
    <source>
        <dbReference type="SAM" id="SignalP"/>
    </source>
</evidence>
<evidence type="ECO:0000313" key="3">
    <source>
        <dbReference type="EMBL" id="EET58845.1"/>
    </source>
</evidence>
<dbReference type="RefSeq" id="WP_006863895.1">
    <property type="nucleotide sequence ID" value="NZ_ACCL02000024.1"/>
</dbReference>
<comment type="caution">
    <text evidence="3">The sequence shown here is derived from an EMBL/GenBank/DDBJ whole genome shotgun (WGS) entry which is preliminary data.</text>
</comment>
<reference evidence="3" key="1">
    <citation type="submission" date="2009-07" db="EMBL/GenBank/DDBJ databases">
        <authorList>
            <person name="Weinstock G."/>
            <person name="Sodergren E."/>
            <person name="Clifton S."/>
            <person name="Fulton L."/>
            <person name="Fulton B."/>
            <person name="Courtney L."/>
            <person name="Fronick C."/>
            <person name="Harrison M."/>
            <person name="Strong C."/>
            <person name="Farmer C."/>
            <person name="Delahaunty K."/>
            <person name="Markovic C."/>
            <person name="Hall O."/>
            <person name="Minx P."/>
            <person name="Tomlinson C."/>
            <person name="Mitreva M."/>
            <person name="Nelson J."/>
            <person name="Hou S."/>
            <person name="Wollam A."/>
            <person name="Pepin K.H."/>
            <person name="Johnson M."/>
            <person name="Bhonagiri V."/>
            <person name="Nash W.E."/>
            <person name="Warren W."/>
            <person name="Chinwalla A."/>
            <person name="Mardis E.R."/>
            <person name="Wilson R.K."/>
        </authorList>
    </citation>
    <scope>NUCLEOTIDE SEQUENCE [LARGE SCALE GENOMIC DNA]</scope>
    <source>
        <strain evidence="3">DSM 14469</strain>
    </source>
</reference>
<dbReference type="STRING" id="168384.SAMN05660368_03424"/>
<keyword evidence="1" id="KW-0812">Transmembrane</keyword>
<evidence type="ECO:0008006" key="5">
    <source>
        <dbReference type="Google" id="ProtNLM"/>
    </source>
</evidence>
<feature type="signal peptide" evidence="2">
    <location>
        <begin position="1"/>
        <end position="36"/>
    </location>
</feature>
<proteinExistence type="predicted"/>
<dbReference type="Proteomes" id="UP000005561">
    <property type="component" value="Unassembled WGS sequence"/>
</dbReference>
<feature type="transmembrane region" description="Helical" evidence="1">
    <location>
        <begin position="85"/>
        <end position="109"/>
    </location>
</feature>
<sequence length="244" mass="26353">MLKLICCEFLKLKRKKFVFLTILAAALFPVPMTAFAARDNLGFDWLYMNIGIFAYFLLLPTVLGVLGAILFFSEETNGTQKNLNAIPVSTAALFIAKVITILIFSVIYSLATTGATLTGGLLTGSTDHILYRLLMGLLTGVMVAISVLPVIAIECLSRKGYIFSIILSFVYASASFAIVFAISDVLTPLSAVFRWALPRMTTGPATGYGLDDWFLNSPACIGVLVLTAAVSLTLAIVCKSRQEI</sequence>
<feature type="transmembrane region" description="Helical" evidence="1">
    <location>
        <begin position="129"/>
        <end position="153"/>
    </location>
</feature>
<protein>
    <recommendedName>
        <fullName evidence="5">ABC transporter permease</fullName>
    </recommendedName>
</protein>
<dbReference type="EMBL" id="ACCL02000024">
    <property type="protein sequence ID" value="EET58845.1"/>
    <property type="molecule type" value="Genomic_DNA"/>
</dbReference>
<feature type="transmembrane region" description="Helical" evidence="1">
    <location>
        <begin position="52"/>
        <end position="73"/>
    </location>
</feature>
<keyword evidence="1" id="KW-1133">Transmembrane helix</keyword>
<accession>C6LKE6</accession>
<dbReference type="AlphaFoldDB" id="C6LKE6"/>
<gene>
    <name evidence="3" type="ORF">BRYFOR_09133</name>
</gene>
<keyword evidence="4" id="KW-1185">Reference proteome</keyword>
<evidence type="ECO:0000256" key="1">
    <source>
        <dbReference type="SAM" id="Phobius"/>
    </source>
</evidence>
<dbReference type="Pfam" id="PF12730">
    <property type="entry name" value="ABC2_membrane_4"/>
    <property type="match status" value="1"/>
</dbReference>
<feature type="transmembrane region" description="Helical" evidence="1">
    <location>
        <begin position="213"/>
        <end position="238"/>
    </location>
</feature>
<dbReference type="OrthoDB" id="2584645at2"/>
<feature type="chain" id="PRO_5002968526" description="ABC transporter permease" evidence="2">
    <location>
        <begin position="37"/>
        <end position="244"/>
    </location>
</feature>
<keyword evidence="2" id="KW-0732">Signal</keyword>
<dbReference type="eggNOG" id="COG4200">
    <property type="taxonomic scope" value="Bacteria"/>
</dbReference>